<feature type="binding site" evidence="5">
    <location>
        <position position="109"/>
    </location>
    <ligand>
        <name>substrate</name>
    </ligand>
</feature>
<dbReference type="EMBL" id="SHGT01000015">
    <property type="protein sequence ID" value="TAA13890.1"/>
    <property type="molecule type" value="Genomic_DNA"/>
</dbReference>
<dbReference type="PRINTS" id="PR00069">
    <property type="entry name" value="ALDKETRDTASE"/>
</dbReference>
<dbReference type="Gene3D" id="3.20.20.100">
    <property type="entry name" value="NADP-dependent oxidoreductase domain"/>
    <property type="match status" value="1"/>
</dbReference>
<dbReference type="GO" id="GO:0016616">
    <property type="term" value="F:oxidoreductase activity, acting on the CH-OH group of donors, NAD or NADP as acceptor"/>
    <property type="evidence" value="ECO:0007669"/>
    <property type="project" value="UniProtKB-ARBA"/>
</dbReference>
<dbReference type="InterPro" id="IPR036812">
    <property type="entry name" value="NAD(P)_OxRdtase_dom_sf"/>
</dbReference>
<keyword evidence="2" id="KW-0521">NADP</keyword>
<comment type="similarity">
    <text evidence="1">Belongs to the aldo/keto reductase family.</text>
</comment>
<dbReference type="FunFam" id="3.20.20.100:FF:000002">
    <property type="entry name" value="2,5-diketo-D-gluconic acid reductase A"/>
    <property type="match status" value="1"/>
</dbReference>
<name>A0A4Q8L2H0_9STRE</name>
<dbReference type="PIRSF" id="PIRSF000097">
    <property type="entry name" value="AKR"/>
    <property type="match status" value="1"/>
</dbReference>
<protein>
    <submittedName>
        <fullName evidence="8">Aldo/keto reductase</fullName>
    </submittedName>
</protein>
<evidence type="ECO:0000313" key="9">
    <source>
        <dbReference type="Proteomes" id="UP000291525"/>
    </source>
</evidence>
<dbReference type="AlphaFoldDB" id="A0A4Q8L2H0"/>
<keyword evidence="3" id="KW-0560">Oxidoreductase</keyword>
<gene>
    <name evidence="8" type="ORF">EXW74_03835</name>
</gene>
<dbReference type="OrthoDB" id="9804790at2"/>
<proteinExistence type="inferred from homology"/>
<comment type="caution">
    <text evidence="8">The sequence shown here is derived from an EMBL/GenBank/DDBJ whole genome shotgun (WGS) entry which is preliminary data.</text>
</comment>
<dbReference type="InterPro" id="IPR018170">
    <property type="entry name" value="Aldo/ket_reductase_CS"/>
</dbReference>
<dbReference type="CDD" id="cd19071">
    <property type="entry name" value="AKR_AKR1-5-like"/>
    <property type="match status" value="1"/>
</dbReference>
<dbReference type="InterPro" id="IPR023210">
    <property type="entry name" value="NADP_OxRdtase_dom"/>
</dbReference>
<evidence type="ECO:0000256" key="3">
    <source>
        <dbReference type="ARBA" id="ARBA00023002"/>
    </source>
</evidence>
<dbReference type="PANTHER" id="PTHR43827">
    <property type="entry name" value="2,5-DIKETO-D-GLUCONIC ACID REDUCTASE"/>
    <property type="match status" value="1"/>
</dbReference>
<evidence type="ECO:0000256" key="2">
    <source>
        <dbReference type="ARBA" id="ARBA00022857"/>
    </source>
</evidence>
<dbReference type="InterPro" id="IPR020471">
    <property type="entry name" value="AKR"/>
</dbReference>
<evidence type="ECO:0000256" key="4">
    <source>
        <dbReference type="PIRSR" id="PIRSR000097-1"/>
    </source>
</evidence>
<evidence type="ECO:0000256" key="6">
    <source>
        <dbReference type="PIRSR" id="PIRSR000097-3"/>
    </source>
</evidence>
<dbReference type="PROSITE" id="PS00062">
    <property type="entry name" value="ALDOKETO_REDUCTASE_2"/>
    <property type="match status" value="1"/>
</dbReference>
<evidence type="ECO:0000259" key="7">
    <source>
        <dbReference type="Pfam" id="PF00248"/>
    </source>
</evidence>
<dbReference type="PANTHER" id="PTHR43827:SF3">
    <property type="entry name" value="NADP-DEPENDENT OXIDOREDUCTASE DOMAIN-CONTAINING PROTEIN"/>
    <property type="match status" value="1"/>
</dbReference>
<organism evidence="8 9">
    <name type="scientific">Streptococcus parasuis</name>
    <dbReference type="NCBI Taxonomy" id="1501662"/>
    <lineage>
        <taxon>Bacteria</taxon>
        <taxon>Bacillati</taxon>
        <taxon>Bacillota</taxon>
        <taxon>Bacilli</taxon>
        <taxon>Lactobacillales</taxon>
        <taxon>Streptococcaceae</taxon>
        <taxon>Streptococcus</taxon>
    </lineage>
</organism>
<evidence type="ECO:0000313" key="8">
    <source>
        <dbReference type="EMBL" id="TAA13890.1"/>
    </source>
</evidence>
<dbReference type="RefSeq" id="WP_130554790.1">
    <property type="nucleotide sequence ID" value="NZ_SHGT01000015.1"/>
</dbReference>
<dbReference type="PROSITE" id="PS00798">
    <property type="entry name" value="ALDOKETO_REDUCTASE_1"/>
    <property type="match status" value="1"/>
</dbReference>
<dbReference type="Pfam" id="PF00248">
    <property type="entry name" value="Aldo_ket_red"/>
    <property type="match status" value="1"/>
</dbReference>
<evidence type="ECO:0000256" key="1">
    <source>
        <dbReference type="ARBA" id="ARBA00007905"/>
    </source>
</evidence>
<reference evidence="8 9" key="1">
    <citation type="submission" date="2019-02" db="EMBL/GenBank/DDBJ databases">
        <title>First genome of the species Streptococcus parasuis.</title>
        <authorList>
            <person name="Stevens M.J.A."/>
            <person name="Stephan R."/>
        </authorList>
    </citation>
    <scope>NUCLEOTIDE SEQUENCE [LARGE SCALE GENOMIC DNA]</scope>
    <source>
        <strain evidence="8 9">4253</strain>
    </source>
</reference>
<feature type="site" description="Lowers pKa of active site Tyr" evidence="6">
    <location>
        <position position="76"/>
    </location>
</feature>
<feature type="active site" description="Proton donor" evidence="4">
    <location>
        <position position="51"/>
    </location>
</feature>
<evidence type="ECO:0000256" key="5">
    <source>
        <dbReference type="PIRSR" id="PIRSR000097-2"/>
    </source>
</evidence>
<accession>A0A4Q8L2H0</accession>
<dbReference type="Proteomes" id="UP000291525">
    <property type="component" value="Unassembled WGS sequence"/>
</dbReference>
<sequence length="272" mass="31089">MVIKDKIVLNSGLEMPLLGLGTWDLRGGTCVSIVSEAIRLGYRLIDTAQMYGNEREVGKAIVSSPVKRRELFVTTKLDGRSNSYQQARDGIESCLDSLSMSYIDLMLVHEPYTNDKAMYKALEEAYYDGKVKAIGLSNYNQRRFEQFIQSANIVPAVNQVECHLHFQKWDLQQTLKEHGTEMQAWSPLAQGKIQFEQQLELVQLSEKYGKSPAQIVLRFLTQRGLSVVPKTSRVERLAENIDIFDFCLTNFEMDMLKKLDKGKTLFSWTETL</sequence>
<feature type="domain" description="NADP-dependent oxidoreductase" evidence="7">
    <location>
        <begin position="18"/>
        <end position="260"/>
    </location>
</feature>
<dbReference type="SUPFAM" id="SSF51430">
    <property type="entry name" value="NAD(P)-linked oxidoreductase"/>
    <property type="match status" value="1"/>
</dbReference>